<evidence type="ECO:0008006" key="3">
    <source>
        <dbReference type="Google" id="ProtNLM"/>
    </source>
</evidence>
<dbReference type="EMBL" id="JAKROA010000005">
    <property type="protein sequence ID" value="KAL5106512.1"/>
    <property type="molecule type" value="Genomic_DNA"/>
</dbReference>
<dbReference type="Proteomes" id="UP001651158">
    <property type="component" value="Unassembled WGS sequence"/>
</dbReference>
<name>A0ABR4QA37_9CEST</name>
<sequence length="76" mass="8466">MSTHAGEAIVPCSVALVNTLAFVTDGWLCGKVHSQSCLETSIVVLVVPPYDMLLESHHYRSVRRDGLSNRYYKIMV</sequence>
<reference evidence="1 2" key="1">
    <citation type="journal article" date="2022" name="Front. Cell. Infect. Microbiol.">
        <title>The Genomes of Two Strains of Taenia crassiceps the Animal Model for the Study of Human Cysticercosis.</title>
        <authorList>
            <person name="Bobes R.J."/>
            <person name="Estrada K."/>
            <person name="Rios-Valencia D.G."/>
            <person name="Calderon-Gallegos A."/>
            <person name="de la Torre P."/>
            <person name="Carrero J.C."/>
            <person name="Sanchez-Flores A."/>
            <person name="Laclette J.P."/>
        </authorList>
    </citation>
    <scope>NUCLEOTIDE SEQUENCE [LARGE SCALE GENOMIC DNA]</scope>
    <source>
        <strain evidence="1">WFUcys</strain>
    </source>
</reference>
<protein>
    <recommendedName>
        <fullName evidence="3">Secreted protein</fullName>
    </recommendedName>
</protein>
<keyword evidence="2" id="KW-1185">Reference proteome</keyword>
<gene>
    <name evidence="1" type="ORF">TcWFU_000347</name>
</gene>
<organism evidence="1 2">
    <name type="scientific">Taenia crassiceps</name>
    <dbReference type="NCBI Taxonomy" id="6207"/>
    <lineage>
        <taxon>Eukaryota</taxon>
        <taxon>Metazoa</taxon>
        <taxon>Spiralia</taxon>
        <taxon>Lophotrochozoa</taxon>
        <taxon>Platyhelminthes</taxon>
        <taxon>Cestoda</taxon>
        <taxon>Eucestoda</taxon>
        <taxon>Cyclophyllidea</taxon>
        <taxon>Taeniidae</taxon>
        <taxon>Taenia</taxon>
    </lineage>
</organism>
<comment type="caution">
    <text evidence="1">The sequence shown here is derived from an EMBL/GenBank/DDBJ whole genome shotgun (WGS) entry which is preliminary data.</text>
</comment>
<evidence type="ECO:0000313" key="1">
    <source>
        <dbReference type="EMBL" id="KAL5106512.1"/>
    </source>
</evidence>
<proteinExistence type="predicted"/>
<evidence type="ECO:0000313" key="2">
    <source>
        <dbReference type="Proteomes" id="UP001651158"/>
    </source>
</evidence>
<accession>A0ABR4QA37</accession>